<dbReference type="RefSeq" id="WP_131852327.1">
    <property type="nucleotide sequence ID" value="NZ_SKFH01000017.1"/>
</dbReference>
<dbReference type="InterPro" id="IPR001930">
    <property type="entry name" value="Peptidase_M1"/>
</dbReference>
<dbReference type="EMBL" id="SKFH01000017">
    <property type="protein sequence ID" value="TCZ70180.1"/>
    <property type="molecule type" value="Genomic_DNA"/>
</dbReference>
<evidence type="ECO:0000256" key="5">
    <source>
        <dbReference type="ARBA" id="ARBA00015611"/>
    </source>
</evidence>
<accession>A0A4R4E0B2</accession>
<gene>
    <name evidence="16" type="ORF">E0486_11525</name>
</gene>
<comment type="similarity">
    <text evidence="3">Belongs to the peptidase M1 family.</text>
</comment>
<dbReference type="EC" id="3.4.11.2" evidence="4"/>
<evidence type="ECO:0000256" key="4">
    <source>
        <dbReference type="ARBA" id="ARBA00012564"/>
    </source>
</evidence>
<keyword evidence="8" id="KW-0479">Metal-binding</keyword>
<evidence type="ECO:0000256" key="10">
    <source>
        <dbReference type="ARBA" id="ARBA00022833"/>
    </source>
</evidence>
<sequence>MRNTFLYLLLLGSFSAAAQLTASETKALISAERRHFQAARTQRVNSVASSNYDVTYYRCYWTVNPAVRTITGAVMTRFRATATATSITFDLHNQLTVDSVVYHGSNATFVRGTDNSLKINFAAPIAAGALDSVRVHYRGTPPNSGYYVTTNHAGTPLLFTQSESYGASHWWPCKDVNADKADSVDLYITCPSQYISSSNGLPVEESVTAGMRTTRWKHRYPIAPYLVAVAATNYVISTDNATLPGRDLPLVLYAYPENSTAFQPILGTAKFCLQEFTPLISDYPFLNERYGQTQWNLGGGMEHQTNTFLGSTSQPLVAHELAHQWFGDKVTCRSWSDIWLNEGFASYMEFQFMLLTAPATRVPFLQSWTNTVTALTNGSVYIPPADTVNEARIFDNRLTYKKGGYLGVMLRWKLGDSVFYRGLRRYLNDPTIAYGTVLTADLQRNLEAESVQSLAEFFNDWFYGQGFPNYSAQWTPLSGGSVQVTLSQTQSHPSVSFYEMPVPLQFKDATHDTTVVANHTQTGQLFTFNLGFTPDTMIIDPQLWILSKTKTVQRVLTSVPELLPPGQWAVYPNPARTSVTIRLPAGNWSGTTLRLFNAAGQKVLERPFPSGTQATIPVAGLPPGVYWLELSQRKKGASRLQLLIASR</sequence>
<dbReference type="Pfam" id="PF18962">
    <property type="entry name" value="Por_Secre_tail"/>
    <property type="match status" value="1"/>
</dbReference>
<name>A0A4R4E0B2_9BACT</name>
<dbReference type="GO" id="GO:0070006">
    <property type="term" value="F:metalloaminopeptidase activity"/>
    <property type="evidence" value="ECO:0007669"/>
    <property type="project" value="TreeGrafter"/>
</dbReference>
<dbReference type="Gene3D" id="1.10.390.10">
    <property type="entry name" value="Neutral Protease Domain 2"/>
    <property type="match status" value="1"/>
</dbReference>
<dbReference type="NCBIfam" id="TIGR04183">
    <property type="entry name" value="Por_Secre_tail"/>
    <property type="match status" value="1"/>
</dbReference>
<dbReference type="GO" id="GO:0008270">
    <property type="term" value="F:zinc ion binding"/>
    <property type="evidence" value="ECO:0007669"/>
    <property type="project" value="InterPro"/>
</dbReference>
<comment type="catalytic activity">
    <reaction evidence="1">
        <text>Release of an N-terminal amino acid, Xaa-|-Yaa- from a peptide, amide or arylamide. Xaa is preferably Ala, but may be most amino acids including Pro (slow action). When a terminal hydrophobic residue is followed by a prolyl residue, the two may be released as an intact Xaa-Pro dipeptide.</text>
        <dbReference type="EC" id="3.4.11.2"/>
    </reaction>
</comment>
<evidence type="ECO:0000256" key="7">
    <source>
        <dbReference type="ARBA" id="ARBA00022670"/>
    </source>
</evidence>
<dbReference type="InterPro" id="IPR042097">
    <property type="entry name" value="Aminopeptidase_N-like_N_sf"/>
</dbReference>
<dbReference type="Proteomes" id="UP000295164">
    <property type="component" value="Unassembled WGS sequence"/>
</dbReference>
<dbReference type="Pfam" id="PF01433">
    <property type="entry name" value="Peptidase_M1"/>
    <property type="match status" value="1"/>
</dbReference>
<keyword evidence="10" id="KW-0862">Zinc</keyword>
<feature type="chain" id="PRO_5020384595" description="Aminopeptidase N" evidence="12">
    <location>
        <begin position="19"/>
        <end position="647"/>
    </location>
</feature>
<dbReference type="PANTHER" id="PTHR11533">
    <property type="entry name" value="PROTEASE M1 ZINC METALLOPROTEASE"/>
    <property type="match status" value="1"/>
</dbReference>
<evidence type="ECO:0000259" key="13">
    <source>
        <dbReference type="Pfam" id="PF01433"/>
    </source>
</evidence>
<evidence type="ECO:0000256" key="3">
    <source>
        <dbReference type="ARBA" id="ARBA00010136"/>
    </source>
</evidence>
<dbReference type="GO" id="GO:0005737">
    <property type="term" value="C:cytoplasm"/>
    <property type="evidence" value="ECO:0007669"/>
    <property type="project" value="TreeGrafter"/>
</dbReference>
<keyword evidence="17" id="KW-1185">Reference proteome</keyword>
<protein>
    <recommendedName>
        <fullName evidence="5">Aminopeptidase N</fullName>
        <ecNumber evidence="4">3.4.11.2</ecNumber>
    </recommendedName>
</protein>
<keyword evidence="9" id="KW-0378">Hydrolase</keyword>
<evidence type="ECO:0000259" key="15">
    <source>
        <dbReference type="Pfam" id="PF18962"/>
    </source>
</evidence>
<dbReference type="Gene3D" id="2.60.40.1730">
    <property type="entry name" value="tricorn interacting facor f3 domain"/>
    <property type="match status" value="1"/>
</dbReference>
<evidence type="ECO:0000256" key="12">
    <source>
        <dbReference type="SAM" id="SignalP"/>
    </source>
</evidence>
<keyword evidence="11" id="KW-0482">Metalloprotease</keyword>
<feature type="domain" description="Peptidase M1 membrane alanine aminopeptidase" evidence="13">
    <location>
        <begin position="314"/>
        <end position="461"/>
    </location>
</feature>
<keyword evidence="6" id="KW-0031">Aminopeptidase</keyword>
<feature type="domain" description="Secretion system C-terminal sorting" evidence="15">
    <location>
        <begin position="570"/>
        <end position="635"/>
    </location>
</feature>
<dbReference type="GO" id="GO:0005615">
    <property type="term" value="C:extracellular space"/>
    <property type="evidence" value="ECO:0007669"/>
    <property type="project" value="TreeGrafter"/>
</dbReference>
<dbReference type="CDD" id="cd09603">
    <property type="entry name" value="M1_APN_like"/>
    <property type="match status" value="1"/>
</dbReference>
<comment type="cofactor">
    <cofactor evidence="2">
        <name>Zn(2+)</name>
        <dbReference type="ChEBI" id="CHEBI:29105"/>
    </cofactor>
</comment>
<evidence type="ECO:0000256" key="11">
    <source>
        <dbReference type="ARBA" id="ARBA00023049"/>
    </source>
</evidence>
<proteinExistence type="inferred from homology"/>
<evidence type="ECO:0000256" key="1">
    <source>
        <dbReference type="ARBA" id="ARBA00000098"/>
    </source>
</evidence>
<feature type="domain" description="Aminopeptidase N-like N-terminal" evidence="14">
    <location>
        <begin position="56"/>
        <end position="226"/>
    </location>
</feature>
<keyword evidence="7" id="KW-0645">Protease</keyword>
<dbReference type="InterPro" id="IPR026444">
    <property type="entry name" value="Secre_tail"/>
</dbReference>
<dbReference type="GO" id="GO:0043171">
    <property type="term" value="P:peptide catabolic process"/>
    <property type="evidence" value="ECO:0007669"/>
    <property type="project" value="TreeGrafter"/>
</dbReference>
<dbReference type="Pfam" id="PF17900">
    <property type="entry name" value="Peptidase_M1_N"/>
    <property type="match status" value="1"/>
</dbReference>
<keyword evidence="12" id="KW-0732">Signal</keyword>
<dbReference type="InterPro" id="IPR027268">
    <property type="entry name" value="Peptidase_M4/M1_CTD_sf"/>
</dbReference>
<evidence type="ECO:0000259" key="14">
    <source>
        <dbReference type="Pfam" id="PF17900"/>
    </source>
</evidence>
<dbReference type="GO" id="GO:0016285">
    <property type="term" value="F:alanyl aminopeptidase activity"/>
    <property type="evidence" value="ECO:0007669"/>
    <property type="project" value="UniProtKB-EC"/>
</dbReference>
<dbReference type="PANTHER" id="PTHR11533:SF174">
    <property type="entry name" value="PUROMYCIN-SENSITIVE AMINOPEPTIDASE-RELATED"/>
    <property type="match status" value="1"/>
</dbReference>
<dbReference type="GO" id="GO:0042277">
    <property type="term" value="F:peptide binding"/>
    <property type="evidence" value="ECO:0007669"/>
    <property type="project" value="TreeGrafter"/>
</dbReference>
<dbReference type="SUPFAM" id="SSF55486">
    <property type="entry name" value="Metalloproteases ('zincins'), catalytic domain"/>
    <property type="match status" value="1"/>
</dbReference>
<dbReference type="AlphaFoldDB" id="A0A4R4E0B2"/>
<evidence type="ECO:0000313" key="16">
    <source>
        <dbReference type="EMBL" id="TCZ70180.1"/>
    </source>
</evidence>
<evidence type="ECO:0000256" key="8">
    <source>
        <dbReference type="ARBA" id="ARBA00022723"/>
    </source>
</evidence>
<comment type="caution">
    <text evidence="16">The sequence shown here is derived from an EMBL/GenBank/DDBJ whole genome shotgun (WGS) entry which is preliminary data.</text>
</comment>
<feature type="signal peptide" evidence="12">
    <location>
        <begin position="1"/>
        <end position="18"/>
    </location>
</feature>
<evidence type="ECO:0000313" key="17">
    <source>
        <dbReference type="Proteomes" id="UP000295164"/>
    </source>
</evidence>
<reference evidence="16 17" key="1">
    <citation type="submission" date="2019-03" db="EMBL/GenBank/DDBJ databases">
        <authorList>
            <person name="Kim M.K.M."/>
        </authorList>
    </citation>
    <scope>NUCLEOTIDE SEQUENCE [LARGE SCALE GENOMIC DNA]</scope>
    <source>
        <strain evidence="16 17">17J68-15</strain>
    </source>
</reference>
<dbReference type="OrthoDB" id="100605at2"/>
<dbReference type="PRINTS" id="PR00756">
    <property type="entry name" value="ALADIPTASE"/>
</dbReference>
<dbReference type="SUPFAM" id="SSF63737">
    <property type="entry name" value="Leukotriene A4 hydrolase N-terminal domain"/>
    <property type="match status" value="1"/>
</dbReference>
<evidence type="ECO:0000256" key="6">
    <source>
        <dbReference type="ARBA" id="ARBA00022438"/>
    </source>
</evidence>
<evidence type="ECO:0000256" key="2">
    <source>
        <dbReference type="ARBA" id="ARBA00001947"/>
    </source>
</evidence>
<dbReference type="InterPro" id="IPR050344">
    <property type="entry name" value="Peptidase_M1_aminopeptidases"/>
</dbReference>
<organism evidence="16 17">
    <name type="scientific">Flaviaesturariibacter aridisoli</name>
    <dbReference type="NCBI Taxonomy" id="2545761"/>
    <lineage>
        <taxon>Bacteria</taxon>
        <taxon>Pseudomonadati</taxon>
        <taxon>Bacteroidota</taxon>
        <taxon>Chitinophagia</taxon>
        <taxon>Chitinophagales</taxon>
        <taxon>Chitinophagaceae</taxon>
        <taxon>Flaviaestuariibacter</taxon>
    </lineage>
</organism>
<evidence type="ECO:0000256" key="9">
    <source>
        <dbReference type="ARBA" id="ARBA00022801"/>
    </source>
</evidence>
<dbReference type="InterPro" id="IPR045357">
    <property type="entry name" value="Aminopeptidase_N-like_N"/>
</dbReference>
<dbReference type="GO" id="GO:0006508">
    <property type="term" value="P:proteolysis"/>
    <property type="evidence" value="ECO:0007669"/>
    <property type="project" value="UniProtKB-KW"/>
</dbReference>
<dbReference type="GO" id="GO:0016020">
    <property type="term" value="C:membrane"/>
    <property type="evidence" value="ECO:0007669"/>
    <property type="project" value="TreeGrafter"/>
</dbReference>
<dbReference type="InterPro" id="IPR014782">
    <property type="entry name" value="Peptidase_M1_dom"/>
</dbReference>